<organism evidence="1 2">
    <name type="scientific">Bremerella cremea</name>
    <dbReference type="NCBI Taxonomy" id="1031537"/>
    <lineage>
        <taxon>Bacteria</taxon>
        <taxon>Pseudomonadati</taxon>
        <taxon>Planctomycetota</taxon>
        <taxon>Planctomycetia</taxon>
        <taxon>Pirellulales</taxon>
        <taxon>Pirellulaceae</taxon>
        <taxon>Bremerella</taxon>
    </lineage>
</organism>
<dbReference type="AlphaFoldDB" id="A0A368KZ70"/>
<dbReference type="RefSeq" id="WP_114366725.1">
    <property type="nucleotide sequence ID" value="NZ_QPEX01000006.1"/>
</dbReference>
<sequence length="72" mass="7864">MARKKPRKQTPLPKMAKPALRVLQVELGSETLEEVCQYSRRQVLALHGMGPSAMAILEQALAANGLCFANDS</sequence>
<reference evidence="1 2" key="1">
    <citation type="submission" date="2018-07" db="EMBL/GenBank/DDBJ databases">
        <title>Comparative genomes isolates from brazilian mangrove.</title>
        <authorList>
            <person name="De Araujo J.E."/>
            <person name="Taketani R.G."/>
            <person name="Silva M.C.P."/>
            <person name="Lourenco M.V."/>
            <person name="Oliveira V.M."/>
            <person name="Andreote F.D."/>
        </authorList>
    </citation>
    <scope>NUCLEOTIDE SEQUENCE [LARGE SCALE GENOMIC DNA]</scope>
    <source>
        <strain evidence="1 2">HEX PRIS-MGV</strain>
    </source>
</reference>
<comment type="caution">
    <text evidence="1">The sequence shown here is derived from an EMBL/GenBank/DDBJ whole genome shotgun (WGS) entry which is preliminary data.</text>
</comment>
<keyword evidence="1" id="KW-0238">DNA-binding</keyword>
<protein>
    <submittedName>
        <fullName evidence="1">DNA-binding protein</fullName>
    </submittedName>
</protein>
<name>A0A368KZ70_9BACT</name>
<dbReference type="OrthoDB" id="7950977at2"/>
<dbReference type="EMBL" id="QPEX01000006">
    <property type="protein sequence ID" value="RCS55916.1"/>
    <property type="molecule type" value="Genomic_DNA"/>
</dbReference>
<proteinExistence type="predicted"/>
<dbReference type="Proteomes" id="UP000253562">
    <property type="component" value="Unassembled WGS sequence"/>
</dbReference>
<dbReference type="Gene3D" id="1.10.150.20">
    <property type="entry name" value="5' to 3' exonuclease, C-terminal subdomain"/>
    <property type="match status" value="1"/>
</dbReference>
<accession>A0A368KZ70</accession>
<gene>
    <name evidence="1" type="ORF">DTL42_00555</name>
</gene>
<evidence type="ECO:0000313" key="2">
    <source>
        <dbReference type="Proteomes" id="UP000253562"/>
    </source>
</evidence>
<evidence type="ECO:0000313" key="1">
    <source>
        <dbReference type="EMBL" id="RCS55916.1"/>
    </source>
</evidence>
<dbReference type="GO" id="GO:0003677">
    <property type="term" value="F:DNA binding"/>
    <property type="evidence" value="ECO:0007669"/>
    <property type="project" value="UniProtKB-KW"/>
</dbReference>